<dbReference type="EMBL" id="KZ305123">
    <property type="protein sequence ID" value="PIA25850.1"/>
    <property type="molecule type" value="Genomic_DNA"/>
</dbReference>
<organism evidence="1 2">
    <name type="scientific">Aquilegia coerulea</name>
    <name type="common">Rocky mountain columbine</name>
    <dbReference type="NCBI Taxonomy" id="218851"/>
    <lineage>
        <taxon>Eukaryota</taxon>
        <taxon>Viridiplantae</taxon>
        <taxon>Streptophyta</taxon>
        <taxon>Embryophyta</taxon>
        <taxon>Tracheophyta</taxon>
        <taxon>Spermatophyta</taxon>
        <taxon>Magnoliopsida</taxon>
        <taxon>Ranunculales</taxon>
        <taxon>Ranunculaceae</taxon>
        <taxon>Thalictroideae</taxon>
        <taxon>Aquilegia</taxon>
    </lineage>
</organism>
<name>A0A2G5C3K1_AQUCA</name>
<evidence type="ECO:0000313" key="1">
    <source>
        <dbReference type="EMBL" id="PIA25850.1"/>
    </source>
</evidence>
<sequence length="73" mass="8238">MNKLQSKGLAAADFHSFQTLEQLLKGWPRIRSRGISEKILAILPYVVLWCIWQTRNGVAQNCGDGEVYDLSMA</sequence>
<dbReference type="AlphaFoldDB" id="A0A2G5C3K1"/>
<protein>
    <submittedName>
        <fullName evidence="1">Uncharacterized protein</fullName>
    </submittedName>
</protein>
<evidence type="ECO:0000313" key="2">
    <source>
        <dbReference type="Proteomes" id="UP000230069"/>
    </source>
</evidence>
<proteinExistence type="predicted"/>
<dbReference type="InParanoid" id="A0A2G5C3K1"/>
<gene>
    <name evidence="1" type="ORF">AQUCO_10700001v1</name>
</gene>
<keyword evidence="2" id="KW-1185">Reference proteome</keyword>
<reference evidence="1 2" key="1">
    <citation type="submission" date="2017-09" db="EMBL/GenBank/DDBJ databases">
        <title>WGS assembly of Aquilegia coerulea Goldsmith.</title>
        <authorList>
            <person name="Hodges S."/>
            <person name="Kramer E."/>
            <person name="Nordborg M."/>
            <person name="Tomkins J."/>
            <person name="Borevitz J."/>
            <person name="Derieg N."/>
            <person name="Yan J."/>
            <person name="Mihaltcheva S."/>
            <person name="Hayes R.D."/>
            <person name="Rokhsar D."/>
        </authorList>
    </citation>
    <scope>NUCLEOTIDE SEQUENCE [LARGE SCALE GENOMIC DNA]</scope>
    <source>
        <strain evidence="2">cv. Goldsmith</strain>
    </source>
</reference>
<accession>A0A2G5C3K1</accession>
<dbReference type="Proteomes" id="UP000230069">
    <property type="component" value="Unassembled WGS sequence"/>
</dbReference>